<dbReference type="EMBL" id="JASBWR010000081">
    <property type="protein sequence ID" value="KAJ9097935.1"/>
    <property type="molecule type" value="Genomic_DNA"/>
</dbReference>
<protein>
    <submittedName>
        <fullName evidence="1">Uncharacterized protein</fullName>
    </submittedName>
</protein>
<gene>
    <name evidence="1" type="ORF">QFC19_006612</name>
</gene>
<sequence>MYKSFPSFVVPWFKRKDSGNDKPLRAEDVPTSFTMPVQKLDGAGVKLLNVSMNDLEDAFVDISCRQLLYAEAAQMGVECPGSNVGLPEVRTGTKSPKGNKKARSQHEDADLGQSVVFAEKLKSDAAYRNKNKHKKRRK</sequence>
<name>A0ACC2VG80_9TREE</name>
<dbReference type="Proteomes" id="UP001241377">
    <property type="component" value="Unassembled WGS sequence"/>
</dbReference>
<accession>A0ACC2VG80</accession>
<comment type="caution">
    <text evidence="1">The sequence shown here is derived from an EMBL/GenBank/DDBJ whole genome shotgun (WGS) entry which is preliminary data.</text>
</comment>
<organism evidence="1 2">
    <name type="scientific">Naganishia cerealis</name>
    <dbReference type="NCBI Taxonomy" id="610337"/>
    <lineage>
        <taxon>Eukaryota</taxon>
        <taxon>Fungi</taxon>
        <taxon>Dikarya</taxon>
        <taxon>Basidiomycota</taxon>
        <taxon>Agaricomycotina</taxon>
        <taxon>Tremellomycetes</taxon>
        <taxon>Filobasidiales</taxon>
        <taxon>Filobasidiaceae</taxon>
        <taxon>Naganishia</taxon>
    </lineage>
</organism>
<reference evidence="1" key="1">
    <citation type="submission" date="2023-04" db="EMBL/GenBank/DDBJ databases">
        <title>Draft Genome sequencing of Naganishia species isolated from polar environments using Oxford Nanopore Technology.</title>
        <authorList>
            <person name="Leo P."/>
            <person name="Venkateswaran K."/>
        </authorList>
    </citation>
    <scope>NUCLEOTIDE SEQUENCE</scope>
    <source>
        <strain evidence="1">MNA-CCFEE 5261</strain>
    </source>
</reference>
<evidence type="ECO:0000313" key="1">
    <source>
        <dbReference type="EMBL" id="KAJ9097935.1"/>
    </source>
</evidence>
<evidence type="ECO:0000313" key="2">
    <source>
        <dbReference type="Proteomes" id="UP001241377"/>
    </source>
</evidence>
<keyword evidence="2" id="KW-1185">Reference proteome</keyword>
<proteinExistence type="predicted"/>